<reference evidence="1 2" key="1">
    <citation type="submission" date="2022-10" db="EMBL/GenBank/DDBJ databases">
        <title>Janthinobacterium sp. hw3 Genome sequencing.</title>
        <authorList>
            <person name="Park S."/>
        </authorList>
    </citation>
    <scope>NUCLEOTIDE SEQUENCE [LARGE SCALE GENOMIC DNA]</scope>
    <source>
        <strain evidence="2">hw3</strain>
    </source>
</reference>
<organism evidence="1 2">
    <name type="scientific">Janthinobacterium fluminis</name>
    <dbReference type="NCBI Taxonomy" id="2987524"/>
    <lineage>
        <taxon>Bacteria</taxon>
        <taxon>Pseudomonadati</taxon>
        <taxon>Pseudomonadota</taxon>
        <taxon>Betaproteobacteria</taxon>
        <taxon>Burkholderiales</taxon>
        <taxon>Oxalobacteraceae</taxon>
        <taxon>Janthinobacterium</taxon>
    </lineage>
</organism>
<evidence type="ECO:0000313" key="1">
    <source>
        <dbReference type="EMBL" id="MDC8757359.1"/>
    </source>
</evidence>
<dbReference type="RefSeq" id="WP_273670037.1">
    <property type="nucleotide sequence ID" value="NZ_JAQQXR010000002.1"/>
</dbReference>
<gene>
    <name evidence="1" type="ORF">OIK44_07145</name>
</gene>
<dbReference type="EMBL" id="JAQQXR010000002">
    <property type="protein sequence ID" value="MDC8757359.1"/>
    <property type="molecule type" value="Genomic_DNA"/>
</dbReference>
<sequence>MPTRTSEKIIEDLIIAVYGPAPEPRRQYQLAQSLHALVRLAKTEQLRELKADVERAAGAAAGSGSRRETRTILRKIGMNCNARQGQFQFDKEDSARSE</sequence>
<comment type="caution">
    <text evidence="1">The sequence shown here is derived from an EMBL/GenBank/DDBJ whole genome shotgun (WGS) entry which is preliminary data.</text>
</comment>
<dbReference type="Proteomes" id="UP001221208">
    <property type="component" value="Unassembled WGS sequence"/>
</dbReference>
<proteinExistence type="predicted"/>
<accession>A0ABT5JX87</accession>
<name>A0ABT5JX87_9BURK</name>
<protein>
    <submittedName>
        <fullName evidence="1">Uncharacterized protein</fullName>
    </submittedName>
</protein>
<keyword evidence="2" id="KW-1185">Reference proteome</keyword>
<evidence type="ECO:0000313" key="2">
    <source>
        <dbReference type="Proteomes" id="UP001221208"/>
    </source>
</evidence>